<feature type="domain" description="CS" evidence="1">
    <location>
        <begin position="15"/>
        <end position="106"/>
    </location>
</feature>
<evidence type="ECO:0000313" key="3">
    <source>
        <dbReference type="Proteomes" id="UP000054359"/>
    </source>
</evidence>
<dbReference type="InterPro" id="IPR007052">
    <property type="entry name" value="CS_dom"/>
</dbReference>
<dbReference type="PANTHER" id="PTHR12356">
    <property type="entry name" value="NUCLEAR MOVEMENT PROTEIN NUDC"/>
    <property type="match status" value="1"/>
</dbReference>
<dbReference type="GO" id="GO:0051082">
    <property type="term" value="F:unfolded protein binding"/>
    <property type="evidence" value="ECO:0007669"/>
    <property type="project" value="TreeGrafter"/>
</dbReference>
<sequence>MSLSHFDERSGIVSVETPWGRWWQTVAEVFIEVNIPTGTPGKDCKVTVKPNFIECRVRDKEIFKGALCKTVRAEECTWTVEERKKILILLEKAEKFENENLWVSLLEGQYIANPYVQHQMMKKLDLEKFQTQYPGFDFSGADLSKSYDKP</sequence>
<dbReference type="PANTHER" id="PTHR12356:SF18">
    <property type="entry name" value="NUDC DOMAIN-CONTAINING PROTEIN 2"/>
    <property type="match status" value="1"/>
</dbReference>
<keyword evidence="3" id="KW-1185">Reference proteome</keyword>
<accession>A0A087TWM0</accession>
<dbReference type="InterPro" id="IPR037898">
    <property type="entry name" value="NudC_fam"/>
</dbReference>
<dbReference type="SUPFAM" id="SSF49764">
    <property type="entry name" value="HSP20-like chaperones"/>
    <property type="match status" value="1"/>
</dbReference>
<dbReference type="OrthoDB" id="515366at2759"/>
<reference evidence="2 3" key="1">
    <citation type="submission" date="2013-11" db="EMBL/GenBank/DDBJ databases">
        <title>Genome sequencing of Stegodyphus mimosarum.</title>
        <authorList>
            <person name="Bechsgaard J."/>
        </authorList>
    </citation>
    <scope>NUCLEOTIDE SEQUENCE [LARGE SCALE GENOMIC DNA]</scope>
</reference>
<dbReference type="Gene3D" id="2.60.40.790">
    <property type="match status" value="1"/>
</dbReference>
<gene>
    <name evidence="2" type="ORF">X975_10452</name>
</gene>
<dbReference type="GO" id="GO:0005737">
    <property type="term" value="C:cytoplasm"/>
    <property type="evidence" value="ECO:0007669"/>
    <property type="project" value="TreeGrafter"/>
</dbReference>
<dbReference type="Gene3D" id="1.20.5.740">
    <property type="entry name" value="Single helix bin"/>
    <property type="match status" value="1"/>
</dbReference>
<dbReference type="GO" id="GO:0006457">
    <property type="term" value="P:protein folding"/>
    <property type="evidence" value="ECO:0007669"/>
    <property type="project" value="TreeGrafter"/>
</dbReference>
<name>A0A087TWM0_STEMI</name>
<evidence type="ECO:0000259" key="1">
    <source>
        <dbReference type="PROSITE" id="PS51203"/>
    </source>
</evidence>
<protein>
    <submittedName>
        <fullName evidence="2">NudC domain-containing protein 2</fullName>
    </submittedName>
</protein>
<dbReference type="STRING" id="407821.A0A087TWM0"/>
<feature type="non-terminal residue" evidence="2">
    <location>
        <position position="150"/>
    </location>
</feature>
<dbReference type="EMBL" id="KK117086">
    <property type="protein sequence ID" value="KFM69509.1"/>
    <property type="molecule type" value="Genomic_DNA"/>
</dbReference>
<dbReference type="Pfam" id="PF04969">
    <property type="entry name" value="CS"/>
    <property type="match status" value="1"/>
</dbReference>
<dbReference type="Proteomes" id="UP000054359">
    <property type="component" value="Unassembled WGS sequence"/>
</dbReference>
<dbReference type="AlphaFoldDB" id="A0A087TWM0"/>
<evidence type="ECO:0000313" key="2">
    <source>
        <dbReference type="EMBL" id="KFM69509.1"/>
    </source>
</evidence>
<dbReference type="OMA" id="RDVECSL"/>
<dbReference type="PROSITE" id="PS51203">
    <property type="entry name" value="CS"/>
    <property type="match status" value="1"/>
</dbReference>
<organism evidence="2 3">
    <name type="scientific">Stegodyphus mimosarum</name>
    <name type="common">African social velvet spider</name>
    <dbReference type="NCBI Taxonomy" id="407821"/>
    <lineage>
        <taxon>Eukaryota</taxon>
        <taxon>Metazoa</taxon>
        <taxon>Ecdysozoa</taxon>
        <taxon>Arthropoda</taxon>
        <taxon>Chelicerata</taxon>
        <taxon>Arachnida</taxon>
        <taxon>Araneae</taxon>
        <taxon>Araneomorphae</taxon>
        <taxon>Entelegynae</taxon>
        <taxon>Eresoidea</taxon>
        <taxon>Eresidae</taxon>
        <taxon>Stegodyphus</taxon>
    </lineage>
</organism>
<proteinExistence type="predicted"/>
<dbReference type="InterPro" id="IPR008978">
    <property type="entry name" value="HSP20-like_chaperone"/>
</dbReference>